<dbReference type="Gene3D" id="6.10.250.2750">
    <property type="match status" value="1"/>
</dbReference>
<dbReference type="RefSeq" id="WP_122402481.1">
    <property type="nucleotide sequence ID" value="NZ_LS398110.1"/>
</dbReference>
<dbReference type="Gene3D" id="3.20.20.60">
    <property type="entry name" value="Phosphoenolpyruvate-binding domains"/>
    <property type="match status" value="1"/>
</dbReference>
<dbReference type="KEGG" id="bvz:BRAD3257_3377"/>
<dbReference type="GO" id="GO:0003824">
    <property type="term" value="F:catalytic activity"/>
    <property type="evidence" value="ECO:0007669"/>
    <property type="project" value="InterPro"/>
</dbReference>
<accession>A0A2U3PZ72</accession>
<evidence type="ECO:0000313" key="1">
    <source>
        <dbReference type="EMBL" id="SPP94408.1"/>
    </source>
</evidence>
<dbReference type="SUPFAM" id="SSF51621">
    <property type="entry name" value="Phosphoenolpyruvate/pyruvate domain"/>
    <property type="match status" value="1"/>
</dbReference>
<sequence>MTSQLAKATAFRALHARPGAFIIPNPWDAGTAKLLAAMGFEALATTSLGVANTLGSGGVSLDVILANARAIVEATDLPVSVDLENCGADEPKRAAEAIRRAAEAGAVGGSIEDFSGDRDRPIYDFSHAVERVQAAVEVARALPIPFTLTARAENFLHGRRDIDDTIRRLQAFEAAGADVLYAPGLYDLATIRTFVSSLGKPFNHVMGFADPTLTLAQLSAAGVKRISVGGAMSRYALAAFLKSGREMKENGSFTYVREMAPIKELRDAFASISPP</sequence>
<dbReference type="EMBL" id="LS398110">
    <property type="protein sequence ID" value="SPP94408.1"/>
    <property type="molecule type" value="Genomic_DNA"/>
</dbReference>
<dbReference type="Pfam" id="PF13714">
    <property type="entry name" value="PEP_mutase"/>
    <property type="match status" value="1"/>
</dbReference>
<dbReference type="Proteomes" id="UP000246085">
    <property type="component" value="Chromosome BRAD3257"/>
</dbReference>
<gene>
    <name evidence="1" type="ORF">BRAD3257_3377</name>
</gene>
<name>A0A2U3PZ72_9BRAD</name>
<dbReference type="PANTHER" id="PTHR42905">
    <property type="entry name" value="PHOSPHOENOLPYRUVATE CARBOXYLASE"/>
    <property type="match status" value="1"/>
</dbReference>
<dbReference type="CDD" id="cd00377">
    <property type="entry name" value="ICL_PEPM"/>
    <property type="match status" value="1"/>
</dbReference>
<proteinExistence type="predicted"/>
<dbReference type="InterPro" id="IPR040442">
    <property type="entry name" value="Pyrv_kinase-like_dom_sf"/>
</dbReference>
<reference evidence="1 2" key="1">
    <citation type="submission" date="2018-03" db="EMBL/GenBank/DDBJ databases">
        <authorList>
            <person name="Gully D."/>
        </authorList>
    </citation>
    <scope>NUCLEOTIDE SEQUENCE [LARGE SCALE GENOMIC DNA]</scope>
    <source>
        <strain evidence="1">ORS3257</strain>
    </source>
</reference>
<dbReference type="AlphaFoldDB" id="A0A2U3PZ72"/>
<dbReference type="PANTHER" id="PTHR42905:SF16">
    <property type="entry name" value="CARBOXYPHOSPHONOENOLPYRUVATE PHOSPHONOMUTASE-LIKE PROTEIN (AFU_ORTHOLOGUE AFUA_5G07230)"/>
    <property type="match status" value="1"/>
</dbReference>
<protein>
    <submittedName>
        <fullName evidence="1">Heat shock protein HtpX</fullName>
    </submittedName>
</protein>
<dbReference type="InterPro" id="IPR015813">
    <property type="entry name" value="Pyrv/PenolPyrv_kinase-like_dom"/>
</dbReference>
<dbReference type="InterPro" id="IPR039556">
    <property type="entry name" value="ICL/PEPM"/>
</dbReference>
<evidence type="ECO:0000313" key="2">
    <source>
        <dbReference type="Proteomes" id="UP000246085"/>
    </source>
</evidence>
<keyword evidence="1" id="KW-0346">Stress response</keyword>
<organism evidence="1 2">
    <name type="scientific">Bradyrhizobium vignae</name>
    <dbReference type="NCBI Taxonomy" id="1549949"/>
    <lineage>
        <taxon>Bacteria</taxon>
        <taxon>Pseudomonadati</taxon>
        <taxon>Pseudomonadota</taxon>
        <taxon>Alphaproteobacteria</taxon>
        <taxon>Hyphomicrobiales</taxon>
        <taxon>Nitrobacteraceae</taxon>
        <taxon>Bradyrhizobium</taxon>
    </lineage>
</organism>